<evidence type="ECO:0000313" key="1">
    <source>
        <dbReference type="EMBL" id="KAF0766378.1"/>
    </source>
</evidence>
<dbReference type="OrthoDB" id="10475099at2759"/>
<protein>
    <submittedName>
        <fullName evidence="1">Uncharacterized protein</fullName>
    </submittedName>
</protein>
<keyword evidence="2" id="KW-1185">Reference proteome</keyword>
<dbReference type="AlphaFoldDB" id="A0A6G0Z6M6"/>
<dbReference type="EMBL" id="VUJU01001205">
    <property type="protein sequence ID" value="KAF0766378.1"/>
    <property type="molecule type" value="Genomic_DNA"/>
</dbReference>
<organism evidence="1 2">
    <name type="scientific">Aphis craccivora</name>
    <name type="common">Cowpea aphid</name>
    <dbReference type="NCBI Taxonomy" id="307492"/>
    <lineage>
        <taxon>Eukaryota</taxon>
        <taxon>Metazoa</taxon>
        <taxon>Ecdysozoa</taxon>
        <taxon>Arthropoda</taxon>
        <taxon>Hexapoda</taxon>
        <taxon>Insecta</taxon>
        <taxon>Pterygota</taxon>
        <taxon>Neoptera</taxon>
        <taxon>Paraneoptera</taxon>
        <taxon>Hemiptera</taxon>
        <taxon>Sternorrhyncha</taxon>
        <taxon>Aphidomorpha</taxon>
        <taxon>Aphidoidea</taxon>
        <taxon>Aphididae</taxon>
        <taxon>Aphidini</taxon>
        <taxon>Aphis</taxon>
        <taxon>Aphis</taxon>
    </lineage>
</organism>
<dbReference type="Proteomes" id="UP000478052">
    <property type="component" value="Unassembled WGS sequence"/>
</dbReference>
<gene>
    <name evidence="1" type="ORF">FWK35_00009423</name>
</gene>
<reference evidence="1 2" key="1">
    <citation type="submission" date="2019-08" db="EMBL/GenBank/DDBJ databases">
        <title>Whole genome of Aphis craccivora.</title>
        <authorList>
            <person name="Voronova N.V."/>
            <person name="Shulinski R.S."/>
            <person name="Bandarenka Y.V."/>
            <person name="Zhorov D.G."/>
            <person name="Warner D."/>
        </authorList>
    </citation>
    <scope>NUCLEOTIDE SEQUENCE [LARGE SCALE GENOMIC DNA]</scope>
    <source>
        <strain evidence="1">180601</strain>
        <tissue evidence="1">Whole Body</tissue>
    </source>
</reference>
<comment type="caution">
    <text evidence="1">The sequence shown here is derived from an EMBL/GenBank/DDBJ whole genome shotgun (WGS) entry which is preliminary data.</text>
</comment>
<evidence type="ECO:0000313" key="2">
    <source>
        <dbReference type="Proteomes" id="UP000478052"/>
    </source>
</evidence>
<sequence length="61" mass="7348">MSRYKTTFCVKCGQKTGWIIPVNLRMTRNRTPVLRGKCCKCRCNKSTFVTLCYYKMQMRKW</sequence>
<name>A0A6G0Z6M6_APHCR</name>
<proteinExistence type="predicted"/>
<accession>A0A6G0Z6M6</accession>